<evidence type="ECO:0000256" key="13">
    <source>
        <dbReference type="ARBA" id="ARBA00022967"/>
    </source>
</evidence>
<keyword evidence="6" id="KW-0813">Transport</keyword>
<dbReference type="EMBL" id="MH598535">
    <property type="protein sequence ID" value="QBL76300.1"/>
    <property type="molecule type" value="Genomic_DNA"/>
</dbReference>
<gene>
    <name evidence="21" type="primary">ndhG</name>
</gene>
<evidence type="ECO:0000256" key="7">
    <source>
        <dbReference type="ARBA" id="ARBA00022528"/>
    </source>
</evidence>
<evidence type="ECO:0000256" key="8">
    <source>
        <dbReference type="ARBA" id="ARBA00022640"/>
    </source>
</evidence>
<keyword evidence="15 20" id="KW-0520">NAD</keyword>
<evidence type="ECO:0000313" key="21">
    <source>
        <dbReference type="EMBL" id="QBL76300.1"/>
    </source>
</evidence>
<evidence type="ECO:0000256" key="15">
    <source>
        <dbReference type="ARBA" id="ARBA00023027"/>
    </source>
</evidence>
<reference evidence="21" key="2">
    <citation type="journal article" date="2019" name="J. ISSAAS">
        <title>The Unique Evolutionary Trajectory 1 and Dynamic Conformations of DR and IR/DR-coexisting Plastomes of the Early Vascular Plant Selaginellaceae (Lycophyte).</title>
        <authorList>
            <person name="Zhang H.-R."/>
            <person name="Xiang Q.-P."/>
            <person name="Zhang X.-C."/>
        </authorList>
    </citation>
    <scope>NUCLEOTIDE SEQUENCE</scope>
</reference>
<evidence type="ECO:0000256" key="9">
    <source>
        <dbReference type="ARBA" id="ARBA00022692"/>
    </source>
</evidence>
<geneLocation type="chloroplast" evidence="21"/>
<evidence type="ECO:0000256" key="5">
    <source>
        <dbReference type="ARBA" id="ARBA00018131"/>
    </source>
</evidence>
<dbReference type="PANTHER" id="PTHR48479">
    <property type="entry name" value="NAD(P)H-QUINONE OXIDOREDUCTASE SUBUNIT 6, CHLOROPLASTIC"/>
    <property type="match status" value="1"/>
</dbReference>
<dbReference type="GO" id="GO:0048038">
    <property type="term" value="F:quinone binding"/>
    <property type="evidence" value="ECO:0007669"/>
    <property type="project" value="UniProtKB-KW"/>
</dbReference>
<protein>
    <recommendedName>
        <fullName evidence="5 20">NAD(P)H-quinone oxidoreductase subunit 6, chloroplastic</fullName>
        <ecNumber evidence="20">7.1.1.-</ecNumber>
    </recommendedName>
</protein>
<keyword evidence="7 20" id="KW-0150">Chloroplast</keyword>
<comment type="subunit">
    <text evidence="4 20">NDH is composed of at least 16 different subunits, 5 of which are encoded in the nucleus.</text>
</comment>
<proteinExistence type="inferred from homology"/>
<comment type="similarity">
    <text evidence="3 20">Belongs to the complex I subunit 6 family.</text>
</comment>
<evidence type="ECO:0000256" key="16">
    <source>
        <dbReference type="ARBA" id="ARBA00023078"/>
    </source>
</evidence>
<evidence type="ECO:0000256" key="11">
    <source>
        <dbReference type="ARBA" id="ARBA00022857"/>
    </source>
</evidence>
<organism evidence="21">
    <name type="scientific">Selaginella remotifolia</name>
    <name type="common">Spikemoss</name>
    <dbReference type="NCBI Taxonomy" id="137170"/>
    <lineage>
        <taxon>Eukaryota</taxon>
        <taxon>Viridiplantae</taxon>
        <taxon>Streptophyta</taxon>
        <taxon>Embryophyta</taxon>
        <taxon>Tracheophyta</taxon>
        <taxon>Lycopodiopsida</taxon>
        <taxon>Selaginellales</taxon>
        <taxon>Selaginellaceae</taxon>
        <taxon>Selaginella</taxon>
    </lineage>
</organism>
<dbReference type="Gene3D" id="1.20.120.1200">
    <property type="entry name" value="NADH-ubiquinone/plastoquinone oxidoreductase chain 6, subunit NuoJ"/>
    <property type="match status" value="1"/>
</dbReference>
<dbReference type="RefSeq" id="YP_009589717.1">
    <property type="nucleotide sequence ID" value="NC_041644.1"/>
</dbReference>
<name>A0A482CGM2_SELRE</name>
<keyword evidence="8 20" id="KW-0934">Plastid</keyword>
<dbReference type="InterPro" id="IPR042106">
    <property type="entry name" value="Nuo/plastoQ_OxRdtase_6_NuoJ"/>
</dbReference>
<evidence type="ECO:0000256" key="2">
    <source>
        <dbReference type="ARBA" id="ARBA00004454"/>
    </source>
</evidence>
<dbReference type="InterPro" id="IPR050290">
    <property type="entry name" value="NAD(P)H-Q_Oxidoreduct_6"/>
</dbReference>
<comment type="subcellular location">
    <subcellularLocation>
        <location evidence="2">Plastid</location>
        <location evidence="2">Chloroplast thylakoid membrane</location>
        <topology evidence="2">Multi-pass membrane protein</topology>
    </subcellularLocation>
</comment>
<dbReference type="AlphaFoldDB" id="A0A482CGM2"/>
<evidence type="ECO:0000256" key="6">
    <source>
        <dbReference type="ARBA" id="ARBA00022448"/>
    </source>
</evidence>
<keyword evidence="12 20" id="KW-0618">Plastoquinone</keyword>
<dbReference type="GO" id="GO:0009535">
    <property type="term" value="C:chloroplast thylakoid membrane"/>
    <property type="evidence" value="ECO:0007669"/>
    <property type="project" value="UniProtKB-SubCell"/>
</dbReference>
<evidence type="ECO:0000256" key="17">
    <source>
        <dbReference type="ARBA" id="ARBA00023136"/>
    </source>
</evidence>
<comment type="function">
    <text evidence="1 20">NDH shuttles electrons from NAD(P)H:plastoquinone, via FMN and iron-sulfur (Fe-S) centers, to quinones in the photosynthetic chain and possibly in a chloroplast respiratory chain. The immediate electron acceptor for the enzyme in this species is believed to be plastoquinone. Couples the redox reaction to proton translocation, and thus conserves the redox energy in a proton gradient.</text>
</comment>
<evidence type="ECO:0000256" key="4">
    <source>
        <dbReference type="ARBA" id="ARBA00011199"/>
    </source>
</evidence>
<sequence>MRLPESIYDVAPVLSELGLVLGSPGVVFPANIVHSALPSGLVSVCISPPYLPPNADFVAVAQIPIYVGAANAPIPFAVTPVASRPRSPYPFQSWALVDATTSTLCASVLLPMIGIIMNTSRYEVSPFVPRSVEGGAPLEGVQRIGFYLLTDYSLPFELLSVVLSVAPVGATFLARRD</sequence>
<accession>A0A482CGM2</accession>
<keyword evidence="16 20" id="KW-0793">Thylakoid</keyword>
<dbReference type="EC" id="7.1.1.-" evidence="20"/>
<comment type="catalytic activity">
    <reaction evidence="19 20">
        <text>a plastoquinone + NADH + (n+1) H(+)(in) = a plastoquinol + NAD(+) + n H(+)(out)</text>
        <dbReference type="Rhea" id="RHEA:42608"/>
        <dbReference type="Rhea" id="RHEA-COMP:9561"/>
        <dbReference type="Rhea" id="RHEA-COMP:9562"/>
        <dbReference type="ChEBI" id="CHEBI:15378"/>
        <dbReference type="ChEBI" id="CHEBI:17757"/>
        <dbReference type="ChEBI" id="CHEBI:57540"/>
        <dbReference type="ChEBI" id="CHEBI:57945"/>
        <dbReference type="ChEBI" id="CHEBI:62192"/>
    </reaction>
</comment>
<keyword evidence="11 20" id="KW-0521">NADP</keyword>
<evidence type="ECO:0000256" key="1">
    <source>
        <dbReference type="ARBA" id="ARBA00004059"/>
    </source>
</evidence>
<evidence type="ECO:0000256" key="3">
    <source>
        <dbReference type="ARBA" id="ARBA00005698"/>
    </source>
</evidence>
<keyword evidence="13" id="KW-1278">Translocase</keyword>
<dbReference type="PANTHER" id="PTHR48479:SF1">
    <property type="entry name" value="NAD(P)H-QUINONE OXIDOREDUCTASE SUBUNIT 6, CHLOROPLASTIC"/>
    <property type="match status" value="1"/>
</dbReference>
<evidence type="ECO:0000256" key="20">
    <source>
        <dbReference type="RuleBase" id="RU004431"/>
    </source>
</evidence>
<keyword evidence="9" id="KW-0812">Transmembrane</keyword>
<evidence type="ECO:0000256" key="12">
    <source>
        <dbReference type="ARBA" id="ARBA00022957"/>
    </source>
</evidence>
<evidence type="ECO:0000256" key="18">
    <source>
        <dbReference type="ARBA" id="ARBA00047726"/>
    </source>
</evidence>
<dbReference type="GO" id="GO:0008137">
    <property type="term" value="F:NADH dehydrogenase (ubiquinone) activity"/>
    <property type="evidence" value="ECO:0007669"/>
    <property type="project" value="UniProtKB-UniRule"/>
</dbReference>
<keyword evidence="14" id="KW-1133">Transmembrane helix</keyword>
<keyword evidence="17" id="KW-0472">Membrane</keyword>
<evidence type="ECO:0000256" key="19">
    <source>
        <dbReference type="ARBA" id="ARBA00048026"/>
    </source>
</evidence>
<evidence type="ECO:0000256" key="14">
    <source>
        <dbReference type="ARBA" id="ARBA00022989"/>
    </source>
</evidence>
<evidence type="ECO:0000256" key="10">
    <source>
        <dbReference type="ARBA" id="ARBA00022719"/>
    </source>
</evidence>
<dbReference type="Pfam" id="PF00499">
    <property type="entry name" value="Oxidored_q3"/>
    <property type="match status" value="1"/>
</dbReference>
<reference evidence="21" key="1">
    <citation type="submission" date="2018-07" db="EMBL/GenBank/DDBJ databases">
        <authorList>
            <person name="Zhang H."/>
            <person name="Zhang X."/>
        </authorList>
    </citation>
    <scope>NUCLEOTIDE SEQUENCE</scope>
</reference>
<dbReference type="InterPro" id="IPR001457">
    <property type="entry name" value="NADH_UbQ/plastoQ_OxRdtase_su6"/>
</dbReference>
<comment type="catalytic activity">
    <reaction evidence="18 20">
        <text>a plastoquinone + NADPH + (n+1) H(+)(in) = a plastoquinol + NADP(+) + n H(+)(out)</text>
        <dbReference type="Rhea" id="RHEA:42612"/>
        <dbReference type="Rhea" id="RHEA-COMP:9561"/>
        <dbReference type="Rhea" id="RHEA-COMP:9562"/>
        <dbReference type="ChEBI" id="CHEBI:15378"/>
        <dbReference type="ChEBI" id="CHEBI:17757"/>
        <dbReference type="ChEBI" id="CHEBI:57783"/>
        <dbReference type="ChEBI" id="CHEBI:58349"/>
        <dbReference type="ChEBI" id="CHEBI:62192"/>
    </reaction>
</comment>
<dbReference type="GeneID" id="39721575"/>
<keyword evidence="10 20" id="KW-0874">Quinone</keyword>